<dbReference type="EMBL" id="RYZI01000265">
    <property type="protein sequence ID" value="RWA07343.1"/>
    <property type="molecule type" value="Genomic_DNA"/>
</dbReference>
<feature type="domain" description="Glycosyl hydrolase family 95 N-terminal" evidence="3">
    <location>
        <begin position="177"/>
        <end position="427"/>
    </location>
</feature>
<accession>A0A439CYP7</accession>
<evidence type="ECO:0000259" key="4">
    <source>
        <dbReference type="Pfam" id="PF21307"/>
    </source>
</evidence>
<dbReference type="InterPro" id="IPR054363">
    <property type="entry name" value="GH95_cat"/>
</dbReference>
<evidence type="ECO:0000259" key="5">
    <source>
        <dbReference type="Pfam" id="PF22124"/>
    </source>
</evidence>
<dbReference type="InterPro" id="IPR008928">
    <property type="entry name" value="6-hairpin_glycosidase_sf"/>
</dbReference>
<dbReference type="PANTHER" id="PTHR31084">
    <property type="entry name" value="ALPHA-L-FUCOSIDASE 2"/>
    <property type="match status" value="1"/>
</dbReference>
<dbReference type="SUPFAM" id="SSF51322">
    <property type="entry name" value="Cyanovirin-N"/>
    <property type="match status" value="1"/>
</dbReference>
<gene>
    <name evidence="6" type="ORF">EKO27_g7763</name>
</gene>
<evidence type="ECO:0008006" key="8">
    <source>
        <dbReference type="Google" id="ProtNLM"/>
    </source>
</evidence>
<dbReference type="Pfam" id="PF14498">
    <property type="entry name" value="Glyco_hyd_65N_2"/>
    <property type="match status" value="1"/>
</dbReference>
<keyword evidence="7" id="KW-1185">Reference proteome</keyword>
<dbReference type="SUPFAM" id="SSF48208">
    <property type="entry name" value="Six-hairpin glycosidases"/>
    <property type="match status" value="1"/>
</dbReference>
<dbReference type="AlphaFoldDB" id="A0A439CYP7"/>
<proteinExistence type="predicted"/>
<evidence type="ECO:0000259" key="3">
    <source>
        <dbReference type="Pfam" id="PF14498"/>
    </source>
</evidence>
<dbReference type="Pfam" id="PF21307">
    <property type="entry name" value="Glyco_hydro_95_C"/>
    <property type="match status" value="1"/>
</dbReference>
<dbReference type="Gene3D" id="1.50.10.10">
    <property type="match status" value="1"/>
</dbReference>
<feature type="signal peptide" evidence="1">
    <location>
        <begin position="1"/>
        <end position="20"/>
    </location>
</feature>
<protein>
    <recommendedName>
        <fullName evidence="8">Glycosyl hydrolase family 95 N-terminal domain-containing protein</fullName>
    </recommendedName>
</protein>
<dbReference type="InterPro" id="IPR011058">
    <property type="entry name" value="Cyanovirin-N"/>
</dbReference>
<reference evidence="6 7" key="1">
    <citation type="submission" date="2018-12" db="EMBL/GenBank/DDBJ databases">
        <title>Draft genome sequence of Xylaria grammica IHI A82.</title>
        <authorList>
            <person name="Buettner E."/>
            <person name="Kellner H."/>
        </authorList>
    </citation>
    <scope>NUCLEOTIDE SEQUENCE [LARGE SCALE GENOMIC DNA]</scope>
    <source>
        <strain evidence="6 7">IHI A82</strain>
    </source>
</reference>
<dbReference type="GO" id="GO:0004560">
    <property type="term" value="F:alpha-L-fucosidase activity"/>
    <property type="evidence" value="ECO:0007669"/>
    <property type="project" value="TreeGrafter"/>
</dbReference>
<feature type="domain" description="Cyanovirin-N" evidence="2">
    <location>
        <begin position="41"/>
        <end position="129"/>
    </location>
</feature>
<feature type="chain" id="PRO_5019222508" description="Glycosyl hydrolase family 95 N-terminal domain-containing protein" evidence="1">
    <location>
        <begin position="21"/>
        <end position="953"/>
    </location>
</feature>
<dbReference type="InterPro" id="IPR027414">
    <property type="entry name" value="GH95_N_dom"/>
</dbReference>
<dbReference type="Gene3D" id="2.30.60.10">
    <property type="entry name" value="Cyanovirin-N"/>
    <property type="match status" value="1"/>
</dbReference>
<evidence type="ECO:0000256" key="1">
    <source>
        <dbReference type="SAM" id="SignalP"/>
    </source>
</evidence>
<organism evidence="6 7">
    <name type="scientific">Xylaria grammica</name>
    <dbReference type="NCBI Taxonomy" id="363999"/>
    <lineage>
        <taxon>Eukaryota</taxon>
        <taxon>Fungi</taxon>
        <taxon>Dikarya</taxon>
        <taxon>Ascomycota</taxon>
        <taxon>Pezizomycotina</taxon>
        <taxon>Sordariomycetes</taxon>
        <taxon>Xylariomycetidae</taxon>
        <taxon>Xylariales</taxon>
        <taxon>Xylariaceae</taxon>
        <taxon>Xylaria</taxon>
    </lineage>
</organism>
<evidence type="ECO:0000259" key="2">
    <source>
        <dbReference type="Pfam" id="PF08881"/>
    </source>
</evidence>
<sequence length="953" mass="104583">MRFSISFFLSVLLLLGIADAGWREECGEAGNAQFNVLWEKPMLSTLCPSVSEKRKICTMLDLSYCLMNSHGHLTPTINGNFHRSCEKCHLTGRNNTILSCSCRMFGKDAPFQDTEVDLEDFVTNRDGDLALTMSPNYPKTGPNPAIAPSRIECSDGTNRYFTTNAGGFLRPSFAKSLWSKSPAEYGPDDSDSYLLKTGYPVGNGKLGVISFGAPASEKLNLNVDSLWSGGPFQSSNYTGGNPTEPKHSALPGIRAAIFQNGTGDLSPLLGTGENYGSNRVLGNVTITIPGLESFSDYKRSLDLKTGIHATQFTSGNAKYTTSLFCSYPDQICVYHVESTDTLPNITVSFENLLTSQDLVTTTCGEGSVQLTGYTQAGSPQGMKFSAVARTLGNSTITSCSDSGVVIQSSNAQKSQTIVIAADTDYSQKNGNREAGYSFRGQDPVPAISKIASRAVSKKYEALLARHLQDYQALEKAFSLELPDTKNSSGVETAVLFSNYDWTSSGDPFLESLLFDYSRHLLISSSRDNSLPANLQGRWTERLESAWGADYHANINVQMNYWGAEQTGLGATEDALWNYMQDTWVPRGTETAGLLYGADGWVVHNEMNIFGHTAMKEDALWANYPAAGAWMMQHVWDRFDYTRDINWLRKQGYPLLKGIAQFWVSQLQEDQFFNDGTLVANPCNSPEIGPTTFGCTHYQQLIHQVFDNILSGAEIIGEDDKEFLDGVTSSLARLDTGIHFTGWGGIKEWKLPDSYGYDNKSTHRHLSHLIGWYPGYSMSSYAGGYHNATIQDAVRETLISRGLGNGEDANAGWEKVWRAACWARLNDTEMAYKELRYAIDVNFANNGFSMYTALNQPFQIDANFGLAGAILSMLVVDLPMPYGAKGERTVVLGPAIPAGWANGSVSGLRIRGGLSVDFKWDADGIVTEARQALPTRDRSRVVFVNIRGDELLGI</sequence>
<dbReference type="InterPro" id="IPR049053">
    <property type="entry name" value="AFCA-like_C"/>
</dbReference>
<name>A0A439CYP7_9PEZI</name>
<evidence type="ECO:0000313" key="6">
    <source>
        <dbReference type="EMBL" id="RWA07343.1"/>
    </source>
</evidence>
<dbReference type="Pfam" id="PF22124">
    <property type="entry name" value="Glyco_hydro_95_cat"/>
    <property type="match status" value="1"/>
</dbReference>
<dbReference type="InterPro" id="IPR036673">
    <property type="entry name" value="Cyanovirin-N_sf"/>
</dbReference>
<dbReference type="InterPro" id="IPR012341">
    <property type="entry name" value="6hp_glycosidase-like_sf"/>
</dbReference>
<dbReference type="Proteomes" id="UP000286045">
    <property type="component" value="Unassembled WGS sequence"/>
</dbReference>
<comment type="caution">
    <text evidence="6">The sequence shown here is derived from an EMBL/GenBank/DDBJ whole genome shotgun (WGS) entry which is preliminary data.</text>
</comment>
<dbReference type="PANTHER" id="PTHR31084:SF3">
    <property type="entry name" value="ALPHA-FUCOSIDASE A"/>
    <property type="match status" value="1"/>
</dbReference>
<feature type="domain" description="Glycosyl hydrolase family 95 catalytic" evidence="5">
    <location>
        <begin position="458"/>
        <end position="873"/>
    </location>
</feature>
<dbReference type="GO" id="GO:0005975">
    <property type="term" value="P:carbohydrate metabolic process"/>
    <property type="evidence" value="ECO:0007669"/>
    <property type="project" value="InterPro"/>
</dbReference>
<keyword evidence="1" id="KW-0732">Signal</keyword>
<evidence type="ECO:0000313" key="7">
    <source>
        <dbReference type="Proteomes" id="UP000286045"/>
    </source>
</evidence>
<dbReference type="Pfam" id="PF08881">
    <property type="entry name" value="CVNH"/>
    <property type="match status" value="1"/>
</dbReference>
<feature type="domain" description="Alpha fucosidase A-like C-terminal" evidence="4">
    <location>
        <begin position="889"/>
        <end position="923"/>
    </location>
</feature>